<dbReference type="PRINTS" id="PR00035">
    <property type="entry name" value="HTHGNTR"/>
</dbReference>
<feature type="domain" description="HTH gntR-type" evidence="4">
    <location>
        <begin position="22"/>
        <end position="92"/>
    </location>
</feature>
<dbReference type="GO" id="GO:0003677">
    <property type="term" value="F:DNA binding"/>
    <property type="evidence" value="ECO:0007669"/>
    <property type="project" value="UniProtKB-KW"/>
</dbReference>
<reference evidence="5" key="1">
    <citation type="submission" date="2021-10" db="EMBL/GenBank/DDBJ databases">
        <title>Novel species in genus Arthrobacter.</title>
        <authorList>
            <person name="Liu Y."/>
        </authorList>
    </citation>
    <scope>NUCLEOTIDE SEQUENCE</scope>
    <source>
        <strain evidence="5">Zg-Y809</strain>
    </source>
</reference>
<keyword evidence="3" id="KW-0804">Transcription</keyword>
<evidence type="ECO:0000313" key="5">
    <source>
        <dbReference type="EMBL" id="MCC3270123.1"/>
    </source>
</evidence>
<gene>
    <name evidence="5" type="ORF">LJ751_12290</name>
</gene>
<dbReference type="CDD" id="cd07377">
    <property type="entry name" value="WHTH_GntR"/>
    <property type="match status" value="1"/>
</dbReference>
<evidence type="ECO:0000259" key="4">
    <source>
        <dbReference type="PROSITE" id="PS50949"/>
    </source>
</evidence>
<proteinExistence type="predicted"/>
<comment type="caution">
    <text evidence="5">The sequence shown here is derived from an EMBL/GenBank/DDBJ whole genome shotgun (WGS) entry which is preliminary data.</text>
</comment>
<dbReference type="InterPro" id="IPR036390">
    <property type="entry name" value="WH_DNA-bd_sf"/>
</dbReference>
<dbReference type="PROSITE" id="PS50949">
    <property type="entry name" value="HTH_GNTR"/>
    <property type="match status" value="1"/>
</dbReference>
<dbReference type="SUPFAM" id="SSF46785">
    <property type="entry name" value="Winged helix' DNA-binding domain"/>
    <property type="match status" value="1"/>
</dbReference>
<keyword evidence="1" id="KW-0805">Transcription regulation</keyword>
<protein>
    <submittedName>
        <fullName evidence="5">GntR family transcriptional regulator</fullName>
    </submittedName>
</protein>
<keyword evidence="2" id="KW-0238">DNA-binding</keyword>
<evidence type="ECO:0000256" key="2">
    <source>
        <dbReference type="ARBA" id="ARBA00023125"/>
    </source>
</evidence>
<dbReference type="PANTHER" id="PTHR43537:SF24">
    <property type="entry name" value="GLUCONATE OPERON TRANSCRIPTIONAL REPRESSOR"/>
    <property type="match status" value="1"/>
</dbReference>
<evidence type="ECO:0000313" key="6">
    <source>
        <dbReference type="Proteomes" id="UP001139264"/>
    </source>
</evidence>
<dbReference type="Proteomes" id="UP001139264">
    <property type="component" value="Unassembled WGS sequence"/>
</dbReference>
<name>A0A9X1M2F7_9MICC</name>
<dbReference type="Gene3D" id="1.10.10.10">
    <property type="entry name" value="Winged helix-like DNA-binding domain superfamily/Winged helix DNA-binding domain"/>
    <property type="match status" value="1"/>
</dbReference>
<dbReference type="SMART" id="SM00345">
    <property type="entry name" value="HTH_GNTR"/>
    <property type="match status" value="1"/>
</dbReference>
<sequence length="262" mass="27800">MPQNTTPQKRLLTAVFAPLGDAGKASRVEERIVQGISAGALLDGDRLPTELELAASMGVATVTAREALAGLRNRGLVETRRGREGGTFVTLPSGDRSELVRRRLAAMSRVELRDLAIHYSAIAATAAELATDAADGEDIAALAHLLDAPMGGNRAVGNFLLELAALSQSARLTREYVRLHTDYGSLLGLAHADPAFDASMVSLCRSICAAMGAEDASTARALVREYVQTSVAWLIDEHTRLHSSAEVTTAENPHPAPARRKA</sequence>
<dbReference type="RefSeq" id="WP_227908397.1">
    <property type="nucleotide sequence ID" value="NZ_CP095461.1"/>
</dbReference>
<organism evidence="5 6">
    <name type="scientific">Arthrobacter gengyunqii</name>
    <dbReference type="NCBI Taxonomy" id="2886940"/>
    <lineage>
        <taxon>Bacteria</taxon>
        <taxon>Bacillati</taxon>
        <taxon>Actinomycetota</taxon>
        <taxon>Actinomycetes</taxon>
        <taxon>Micrococcales</taxon>
        <taxon>Micrococcaceae</taxon>
        <taxon>Arthrobacter</taxon>
    </lineage>
</organism>
<dbReference type="InterPro" id="IPR000524">
    <property type="entry name" value="Tscrpt_reg_HTH_GntR"/>
</dbReference>
<accession>A0A9X1M2F7</accession>
<dbReference type="GO" id="GO:0003700">
    <property type="term" value="F:DNA-binding transcription factor activity"/>
    <property type="evidence" value="ECO:0007669"/>
    <property type="project" value="InterPro"/>
</dbReference>
<evidence type="ECO:0000256" key="1">
    <source>
        <dbReference type="ARBA" id="ARBA00023015"/>
    </source>
</evidence>
<dbReference type="InterPro" id="IPR036388">
    <property type="entry name" value="WH-like_DNA-bd_sf"/>
</dbReference>
<dbReference type="SUPFAM" id="SSF48008">
    <property type="entry name" value="GntR ligand-binding domain-like"/>
    <property type="match status" value="1"/>
</dbReference>
<dbReference type="EMBL" id="JAJFZP010000010">
    <property type="protein sequence ID" value="MCC3270123.1"/>
    <property type="molecule type" value="Genomic_DNA"/>
</dbReference>
<dbReference type="InterPro" id="IPR008920">
    <property type="entry name" value="TF_FadR/GntR_C"/>
</dbReference>
<dbReference type="AlphaFoldDB" id="A0A9X1M2F7"/>
<dbReference type="PANTHER" id="PTHR43537">
    <property type="entry name" value="TRANSCRIPTIONAL REGULATOR, GNTR FAMILY"/>
    <property type="match status" value="1"/>
</dbReference>
<dbReference type="Gene3D" id="1.20.120.530">
    <property type="entry name" value="GntR ligand-binding domain-like"/>
    <property type="match status" value="1"/>
</dbReference>
<dbReference type="Pfam" id="PF00392">
    <property type="entry name" value="GntR"/>
    <property type="match status" value="1"/>
</dbReference>
<evidence type="ECO:0000256" key="3">
    <source>
        <dbReference type="ARBA" id="ARBA00023163"/>
    </source>
</evidence>